<keyword evidence="9" id="KW-1185">Reference proteome</keyword>
<dbReference type="SUPFAM" id="SSF55874">
    <property type="entry name" value="ATPase domain of HSP90 chaperone/DNA topoisomerase II/histidine kinase"/>
    <property type="match status" value="1"/>
</dbReference>
<dbReference type="Pfam" id="PF02518">
    <property type="entry name" value="HATPase_c"/>
    <property type="match status" value="1"/>
</dbReference>
<dbReference type="PANTHER" id="PTHR43547:SF2">
    <property type="entry name" value="HYBRID SIGNAL TRANSDUCTION HISTIDINE KINASE C"/>
    <property type="match status" value="1"/>
</dbReference>
<dbReference type="AlphaFoldDB" id="A0AAW3ZQN3"/>
<evidence type="ECO:0000256" key="3">
    <source>
        <dbReference type="ARBA" id="ARBA00022553"/>
    </source>
</evidence>
<dbReference type="Proteomes" id="UP000613768">
    <property type="component" value="Unassembled WGS sequence"/>
</dbReference>
<comment type="caution">
    <text evidence="8">The sequence shown here is derived from an EMBL/GenBank/DDBJ whole genome shotgun (WGS) entry which is preliminary data.</text>
</comment>
<dbReference type="EMBL" id="JACYTR010000065">
    <property type="protein sequence ID" value="MBD8527794.1"/>
    <property type="molecule type" value="Genomic_DNA"/>
</dbReference>
<dbReference type="InterPro" id="IPR001789">
    <property type="entry name" value="Sig_transdc_resp-reg_receiver"/>
</dbReference>
<keyword evidence="5" id="KW-0175">Coiled coil</keyword>
<dbReference type="Pfam" id="PF00072">
    <property type="entry name" value="Response_reg"/>
    <property type="match status" value="1"/>
</dbReference>
<dbReference type="SMART" id="SM00448">
    <property type="entry name" value="REC"/>
    <property type="match status" value="1"/>
</dbReference>
<dbReference type="InterPro" id="IPR011006">
    <property type="entry name" value="CheY-like_superfamily"/>
</dbReference>
<proteinExistence type="predicted"/>
<evidence type="ECO:0000256" key="2">
    <source>
        <dbReference type="ARBA" id="ARBA00012438"/>
    </source>
</evidence>
<reference evidence="8 9" key="1">
    <citation type="submission" date="2020-09" db="EMBL/GenBank/DDBJ databases">
        <title>Pseudoxanthomonas sp. CAU 1598 isolated from sand of Yaerae Beach.</title>
        <authorList>
            <person name="Kim W."/>
        </authorList>
    </citation>
    <scope>NUCLEOTIDE SEQUENCE [LARGE SCALE GENOMIC DNA]</scope>
    <source>
        <strain evidence="8 9">CAU 1598</strain>
    </source>
</reference>
<evidence type="ECO:0000256" key="1">
    <source>
        <dbReference type="ARBA" id="ARBA00000085"/>
    </source>
</evidence>
<dbReference type="Gene3D" id="3.40.50.2300">
    <property type="match status" value="1"/>
</dbReference>
<sequence length="421" mass="45981">MDEDRAKPLVLLVDDDPLQLEWLDEVLRDDFATLRAECGQQALALVQQGIRPDLLLLDVKLPDLSGHEVLRCVHAIPGVEHLPVIMISADRSEQNEMAGFDLGADDFVAKPIDPRILMLRMRNLLQRESLRQETLRLGLAQAEQALNATQMELRATRLELEEAAKLQALGRMVASFAHDIGNPIGNSLLAITTLQDELSALAGKLEDNQLSRSALQRFVEVSRDGANLAVKNLDLARLMLQSFKQQAMDQATAQCREVELGAWLREVVFVLSPMWRRREIDVQVEVADDLRIITLPGPLGQIVGNLIGNAVAHAFEPGQPGTVRLIASAVGDDQVELRVIDNGKGMSPEVAAKAMEPFFTTRAGKGGTGLGLDIVKQATERQLQGCVSFSSHPGVGTDFCLRLPRRLPDPVAEKSGPASAS</sequence>
<dbReference type="EC" id="2.7.13.3" evidence="2"/>
<accession>A0AAW3ZQN3</accession>
<dbReference type="InterPro" id="IPR036890">
    <property type="entry name" value="HATPase_C_sf"/>
</dbReference>
<comment type="catalytic activity">
    <reaction evidence="1">
        <text>ATP + protein L-histidine = ADP + protein N-phospho-L-histidine.</text>
        <dbReference type="EC" id="2.7.13.3"/>
    </reaction>
</comment>
<evidence type="ECO:0000259" key="7">
    <source>
        <dbReference type="PROSITE" id="PS50110"/>
    </source>
</evidence>
<dbReference type="InterPro" id="IPR004358">
    <property type="entry name" value="Sig_transdc_His_kin-like_C"/>
</dbReference>
<evidence type="ECO:0000313" key="8">
    <source>
        <dbReference type="EMBL" id="MBD8527794.1"/>
    </source>
</evidence>
<dbReference type="PRINTS" id="PR00344">
    <property type="entry name" value="BCTRLSENSOR"/>
</dbReference>
<gene>
    <name evidence="8" type="ORF">IFO71_18765</name>
</gene>
<protein>
    <recommendedName>
        <fullName evidence="2">histidine kinase</fullName>
        <ecNumber evidence="2">2.7.13.3</ecNumber>
    </recommendedName>
</protein>
<evidence type="ECO:0000313" key="9">
    <source>
        <dbReference type="Proteomes" id="UP000613768"/>
    </source>
</evidence>
<dbReference type="InterPro" id="IPR003594">
    <property type="entry name" value="HATPase_dom"/>
</dbReference>
<dbReference type="SMART" id="SM00387">
    <property type="entry name" value="HATPase_c"/>
    <property type="match status" value="1"/>
</dbReference>
<feature type="domain" description="Response regulatory" evidence="7">
    <location>
        <begin position="9"/>
        <end position="125"/>
    </location>
</feature>
<dbReference type="InterPro" id="IPR005467">
    <property type="entry name" value="His_kinase_dom"/>
</dbReference>
<feature type="coiled-coil region" evidence="5">
    <location>
        <begin position="139"/>
        <end position="166"/>
    </location>
</feature>
<feature type="modified residue" description="4-aspartylphosphate" evidence="4">
    <location>
        <position position="58"/>
    </location>
</feature>
<dbReference type="PANTHER" id="PTHR43547">
    <property type="entry name" value="TWO-COMPONENT HISTIDINE KINASE"/>
    <property type="match status" value="1"/>
</dbReference>
<dbReference type="RefSeq" id="WP_192031215.1">
    <property type="nucleotide sequence ID" value="NZ_JACYTR010000065.1"/>
</dbReference>
<dbReference type="PROSITE" id="PS50110">
    <property type="entry name" value="RESPONSE_REGULATORY"/>
    <property type="match status" value="1"/>
</dbReference>
<dbReference type="GO" id="GO:0000155">
    <property type="term" value="F:phosphorelay sensor kinase activity"/>
    <property type="evidence" value="ECO:0007669"/>
    <property type="project" value="TreeGrafter"/>
</dbReference>
<feature type="domain" description="Histidine kinase" evidence="6">
    <location>
        <begin position="175"/>
        <end position="407"/>
    </location>
</feature>
<keyword evidence="3 4" id="KW-0597">Phosphoprotein</keyword>
<dbReference type="SUPFAM" id="SSF52172">
    <property type="entry name" value="CheY-like"/>
    <property type="match status" value="1"/>
</dbReference>
<evidence type="ECO:0000256" key="4">
    <source>
        <dbReference type="PROSITE-ProRule" id="PRU00169"/>
    </source>
</evidence>
<dbReference type="PROSITE" id="PS50109">
    <property type="entry name" value="HIS_KIN"/>
    <property type="match status" value="1"/>
</dbReference>
<organism evidence="8 9">
    <name type="scientific">Pseudomarimonas arenosa</name>
    <dbReference type="NCBI Taxonomy" id="2774145"/>
    <lineage>
        <taxon>Bacteria</taxon>
        <taxon>Pseudomonadati</taxon>
        <taxon>Pseudomonadota</taxon>
        <taxon>Gammaproteobacteria</taxon>
        <taxon>Lysobacterales</taxon>
        <taxon>Lysobacteraceae</taxon>
        <taxon>Pseudomarimonas</taxon>
    </lineage>
</organism>
<evidence type="ECO:0000256" key="5">
    <source>
        <dbReference type="SAM" id="Coils"/>
    </source>
</evidence>
<dbReference type="Gene3D" id="3.30.565.10">
    <property type="entry name" value="Histidine kinase-like ATPase, C-terminal domain"/>
    <property type="match status" value="1"/>
</dbReference>
<evidence type="ECO:0000259" key="6">
    <source>
        <dbReference type="PROSITE" id="PS50109"/>
    </source>
</evidence>
<dbReference type="Gene3D" id="1.10.287.130">
    <property type="match status" value="1"/>
</dbReference>
<name>A0AAW3ZQN3_9GAMM</name>